<dbReference type="PANTHER" id="PTHR47592:SF29">
    <property type="entry name" value="ZINC FINGER, CCHC-TYPE"/>
    <property type="match status" value="1"/>
</dbReference>
<comment type="caution">
    <text evidence="2">The sequence shown here is derived from an EMBL/GenBank/DDBJ whole genome shotgun (WGS) entry which is preliminary data.</text>
</comment>
<dbReference type="AlphaFoldDB" id="A0A9R1UXG9"/>
<evidence type="ECO:0000313" key="2">
    <source>
        <dbReference type="EMBL" id="KAJ0195770.1"/>
    </source>
</evidence>
<gene>
    <name evidence="2" type="ORF">LSAT_V11C700364440</name>
</gene>
<accession>A0A9R1UXG9</accession>
<sequence>MNQVGSSSVNMVDGEGSKNQKKYNGKTSLKERMTSLPTRRLKWFVGIVTNRDDNVAWRVDMGATSHEFHPIEDGSVVKMGNVATEPIKGIGSVLLILLLVNMCV</sequence>
<feature type="compositionally biased region" description="Polar residues" evidence="1">
    <location>
        <begin position="1"/>
        <end position="10"/>
    </location>
</feature>
<dbReference type="PANTHER" id="PTHR47592">
    <property type="entry name" value="PBF68 PROTEIN"/>
    <property type="match status" value="1"/>
</dbReference>
<feature type="region of interest" description="Disordered" evidence="1">
    <location>
        <begin position="1"/>
        <end position="31"/>
    </location>
</feature>
<organism evidence="2 3">
    <name type="scientific">Lactuca sativa</name>
    <name type="common">Garden lettuce</name>
    <dbReference type="NCBI Taxonomy" id="4236"/>
    <lineage>
        <taxon>Eukaryota</taxon>
        <taxon>Viridiplantae</taxon>
        <taxon>Streptophyta</taxon>
        <taxon>Embryophyta</taxon>
        <taxon>Tracheophyta</taxon>
        <taxon>Spermatophyta</taxon>
        <taxon>Magnoliopsida</taxon>
        <taxon>eudicotyledons</taxon>
        <taxon>Gunneridae</taxon>
        <taxon>Pentapetalae</taxon>
        <taxon>asterids</taxon>
        <taxon>campanulids</taxon>
        <taxon>Asterales</taxon>
        <taxon>Asteraceae</taxon>
        <taxon>Cichorioideae</taxon>
        <taxon>Cichorieae</taxon>
        <taxon>Lactucinae</taxon>
        <taxon>Lactuca</taxon>
    </lineage>
</organism>
<evidence type="ECO:0000313" key="3">
    <source>
        <dbReference type="Proteomes" id="UP000235145"/>
    </source>
</evidence>
<proteinExistence type="predicted"/>
<keyword evidence="3" id="KW-1185">Reference proteome</keyword>
<dbReference type="Proteomes" id="UP000235145">
    <property type="component" value="Unassembled WGS sequence"/>
</dbReference>
<protein>
    <submittedName>
        <fullName evidence="2">Uncharacterized protein</fullName>
    </submittedName>
</protein>
<dbReference type="EMBL" id="NBSK02000007">
    <property type="protein sequence ID" value="KAJ0195770.1"/>
    <property type="molecule type" value="Genomic_DNA"/>
</dbReference>
<reference evidence="2 3" key="1">
    <citation type="journal article" date="2017" name="Nat. Commun.">
        <title>Genome assembly with in vitro proximity ligation data and whole-genome triplication in lettuce.</title>
        <authorList>
            <person name="Reyes-Chin-Wo S."/>
            <person name="Wang Z."/>
            <person name="Yang X."/>
            <person name="Kozik A."/>
            <person name="Arikit S."/>
            <person name="Song C."/>
            <person name="Xia L."/>
            <person name="Froenicke L."/>
            <person name="Lavelle D.O."/>
            <person name="Truco M.J."/>
            <person name="Xia R."/>
            <person name="Zhu S."/>
            <person name="Xu C."/>
            <person name="Xu H."/>
            <person name="Xu X."/>
            <person name="Cox K."/>
            <person name="Korf I."/>
            <person name="Meyers B.C."/>
            <person name="Michelmore R.W."/>
        </authorList>
    </citation>
    <scope>NUCLEOTIDE SEQUENCE [LARGE SCALE GENOMIC DNA]</scope>
    <source>
        <strain evidence="3">cv. Salinas</strain>
        <tissue evidence="2">Seedlings</tissue>
    </source>
</reference>
<name>A0A9R1UXG9_LACSA</name>
<evidence type="ECO:0000256" key="1">
    <source>
        <dbReference type="SAM" id="MobiDB-lite"/>
    </source>
</evidence>